<gene>
    <name evidence="1" type="ORF">ABHF33_08775</name>
</gene>
<evidence type="ECO:0000313" key="1">
    <source>
        <dbReference type="EMBL" id="XBL99176.1"/>
    </source>
</evidence>
<organism evidence="1">
    <name type="scientific">Chitinibacter mangrovi</name>
    <dbReference type="NCBI Taxonomy" id="3153927"/>
    <lineage>
        <taxon>Bacteria</taxon>
        <taxon>Pseudomonadati</taxon>
        <taxon>Pseudomonadota</taxon>
        <taxon>Betaproteobacteria</taxon>
        <taxon>Neisseriales</taxon>
        <taxon>Chitinibacteraceae</taxon>
        <taxon>Chitinibacter</taxon>
    </lineage>
</organism>
<dbReference type="KEGG" id="cmav:ABHF33_08775"/>
<accession>A0AAU7F3Q4</accession>
<dbReference type="RefSeq" id="WP_348943612.1">
    <property type="nucleotide sequence ID" value="NZ_CP157355.1"/>
</dbReference>
<sequence>MLARMKSHEESYRGYSIFIEENPDQYREGYLYCISVSSAIIEDGLEFDFECAVKAARTFIDQQSG</sequence>
<dbReference type="AlphaFoldDB" id="A0AAU7F3Q4"/>
<protein>
    <submittedName>
        <fullName evidence="1">Uncharacterized protein</fullName>
    </submittedName>
</protein>
<dbReference type="EMBL" id="CP157355">
    <property type="protein sequence ID" value="XBL99176.1"/>
    <property type="molecule type" value="Genomic_DNA"/>
</dbReference>
<reference evidence="1" key="1">
    <citation type="submission" date="2024-05" db="EMBL/GenBank/DDBJ databases">
        <authorList>
            <person name="Yang L."/>
            <person name="Pan L."/>
        </authorList>
    </citation>
    <scope>NUCLEOTIDE SEQUENCE</scope>
    <source>
        <strain evidence="1">FCG-7</strain>
    </source>
</reference>
<proteinExistence type="predicted"/>
<name>A0AAU7F3Q4_9NEIS</name>